<feature type="chain" id="PRO_5019257162" evidence="1">
    <location>
        <begin position="26"/>
        <end position="1074"/>
    </location>
</feature>
<reference evidence="3" key="1">
    <citation type="submission" date="2018-12" db="EMBL/GenBank/DDBJ databases">
        <title>Complete genome sequence of Paenibacillus sp. MBLB1234.</title>
        <authorList>
            <person name="Nam Y.-D."/>
            <person name="Kang J."/>
            <person name="Chung W.-H."/>
            <person name="Park Y.S."/>
        </authorList>
    </citation>
    <scope>NUCLEOTIDE SEQUENCE [LARGE SCALE GENOMIC DNA]</scope>
    <source>
        <strain evidence="3">MBLB1234</strain>
    </source>
</reference>
<evidence type="ECO:0000313" key="3">
    <source>
        <dbReference type="Proteomes" id="UP000270678"/>
    </source>
</evidence>
<feature type="signal peptide" evidence="1">
    <location>
        <begin position="1"/>
        <end position="25"/>
    </location>
</feature>
<protein>
    <submittedName>
        <fullName evidence="2">Uncharacterized protein</fullName>
    </submittedName>
</protein>
<evidence type="ECO:0000256" key="1">
    <source>
        <dbReference type="SAM" id="SignalP"/>
    </source>
</evidence>
<gene>
    <name evidence="2" type="ORF">EI981_07995</name>
</gene>
<sequence length="1074" mass="118555">MKMRRLLLSMLSILLLLGSMSSTLAKESTDLEAGIHLTQSLENDLDSTQVEVQKELFQGNIELSGEQLEDQTVTESVYQIGLYAEKTQLVIYPGESVQFTNDTNTLLSVSTDAKSTNDIRYDYVSYNSEGKVSSDDLEHTGSVSVYSKGGRTVITVDYGYPLTVSFNSEITYSYTSNPALLKKKLYRGESYLFSNQAYAARNIMSDATTSNGKRYDFAVYKNNGALERSSFESSAKPSFSVGDEIILTGASDTPVTVAVPYEGFFGYETEEPAYDSVLLYPGESYQFTNVGTKSDRVEHAGTTKDKFDYVVYNSDGTETSRGTNTSTLPLVAVGRYVVLTLVSENPVRVGAPYRSFMGGQRKDDAISRVTVYPGESYLFTNNGTLLNPVNNNARAVDGFYDYTVYKADGGYASQGFNAISTPQLPAGGIAVITVQGTHAVTFDYTDDFSAEPSDEPSHFRVTLTEGKSYEFMNITSSTRILRSNATSSNRFDWVEYYPDGTQQAKRANTYTDPQVSGGNSIVVTAVSTPVTFGANYRLFSWKNKPGEAISKKAVHLGETYTFNNTGSRLITLTSDANQAGGKYDIAVYNNDGRVHSAKFDETGNVAIPAGGYAIITGQSASPVTISYTDAIFVSSTEYPAMLRATVSLGDSYTYKNISNETEYLYSDASPKTNEFAYVIQRPDGTISSEGSSRYTSVQVSAGYSVTVMPLTATVTFGGVYTSFIGTPGENPEVKQVTLSKNESYSFTNISTTQQKLTSNAAKNLLSMFDFAMYGLDGKPEKADFDQEGNLSVPEGSQVVVTVVTDHPVTFTYGQVFQATPSVDPALLKKTLESNQSIGFKNKRFFEAKLTTNASTANKRYFDYTIYDSNGTVIRQGEHSTTSYGIPPGGKIQVKTTSENPVILVAPYRVFEFVEIDEYEFEELLHRQRLYVNKMAGENGYYRFVAPETGHYRFVTMEMNSFIQQPILTLYDRPDLLEPIGSSKQNNQEFGLDYTVLETDLVVGQIVYLKLSEEHGLPLMLQLTVSIMSFAPETKYQYTKDGKLLQMTFPSGDALIYEYDPNGNLKRRVKKVFPF</sequence>
<evidence type="ECO:0000313" key="2">
    <source>
        <dbReference type="EMBL" id="AZS14401.1"/>
    </source>
</evidence>
<name>A0A3S9UVZ5_9BACL</name>
<organism evidence="2 3">
    <name type="scientific">Paenibacillus lutimineralis</name>
    <dbReference type="NCBI Taxonomy" id="2707005"/>
    <lineage>
        <taxon>Bacteria</taxon>
        <taxon>Bacillati</taxon>
        <taxon>Bacillota</taxon>
        <taxon>Bacilli</taxon>
        <taxon>Bacillales</taxon>
        <taxon>Paenibacillaceae</taxon>
        <taxon>Paenibacillus</taxon>
    </lineage>
</organism>
<dbReference type="KEGG" id="plut:EI981_07995"/>
<proteinExistence type="predicted"/>
<dbReference type="RefSeq" id="WP_126997038.1">
    <property type="nucleotide sequence ID" value="NZ_CP034346.1"/>
</dbReference>
<accession>A0A3S9UVZ5</accession>
<dbReference type="Proteomes" id="UP000270678">
    <property type="component" value="Chromosome"/>
</dbReference>
<dbReference type="AlphaFoldDB" id="A0A3S9UVZ5"/>
<dbReference type="EMBL" id="CP034346">
    <property type="protein sequence ID" value="AZS14401.1"/>
    <property type="molecule type" value="Genomic_DNA"/>
</dbReference>
<keyword evidence="1" id="KW-0732">Signal</keyword>
<dbReference type="OrthoDB" id="2650743at2"/>
<keyword evidence="3" id="KW-1185">Reference proteome</keyword>